<feature type="chain" id="PRO_5042089734" evidence="2">
    <location>
        <begin position="22"/>
        <end position="239"/>
    </location>
</feature>
<sequence>MLTRRLLKTLLVLSSLGACSAFAPTVGGSSKAVLQQQGLQQQRCSPLVVSKQSNKQIHNNGQSSTRLKSVMEIIGTSPEPIHTAFSFATFGPQPFWLLLIFLPKADITKKVMGSLDVVVFFALTHFFIVASSIVQPGATAPLLEFNEVFNPGGDPQAAFMNMVTNYPNFVAEEWSHVLTWDLFVGRWVWLDGLRRGVFTSHSVLFCNLIGPPGLVLHWITCLVSGKGFGENEAPEEMEE</sequence>
<evidence type="ECO:0000313" key="4">
    <source>
        <dbReference type="Proteomes" id="UP001295423"/>
    </source>
</evidence>
<keyword evidence="1" id="KW-1133">Transmembrane helix</keyword>
<proteinExistence type="predicted"/>
<dbReference type="InterPro" id="IPR025461">
    <property type="entry name" value="ABA4-like"/>
</dbReference>
<evidence type="ECO:0000313" key="3">
    <source>
        <dbReference type="EMBL" id="CAJ1902312.1"/>
    </source>
</evidence>
<feature type="signal peptide" evidence="2">
    <location>
        <begin position="1"/>
        <end position="21"/>
    </location>
</feature>
<keyword evidence="4" id="KW-1185">Reference proteome</keyword>
<dbReference type="PANTHER" id="PTHR34543:SF1">
    <property type="entry name" value="PROTEIN ABA DEFICIENT 4, CHLOROPLASTIC"/>
    <property type="match status" value="1"/>
</dbReference>
<evidence type="ECO:0000256" key="2">
    <source>
        <dbReference type="SAM" id="SignalP"/>
    </source>
</evidence>
<dbReference type="PROSITE" id="PS51257">
    <property type="entry name" value="PROKAR_LIPOPROTEIN"/>
    <property type="match status" value="1"/>
</dbReference>
<dbReference type="AlphaFoldDB" id="A0AAD2CKL7"/>
<protein>
    <submittedName>
        <fullName evidence="3">Uncharacterized protein</fullName>
    </submittedName>
</protein>
<dbReference type="Pfam" id="PF14108">
    <property type="entry name" value="ABA4-like"/>
    <property type="match status" value="1"/>
</dbReference>
<reference evidence="3" key="1">
    <citation type="submission" date="2023-08" db="EMBL/GenBank/DDBJ databases">
        <authorList>
            <person name="Audoor S."/>
            <person name="Bilcke G."/>
        </authorList>
    </citation>
    <scope>NUCLEOTIDE SEQUENCE</scope>
</reference>
<keyword evidence="2" id="KW-0732">Signal</keyword>
<dbReference type="Proteomes" id="UP001295423">
    <property type="component" value="Unassembled WGS sequence"/>
</dbReference>
<accession>A0AAD2CKL7</accession>
<organism evidence="3 4">
    <name type="scientific">Cylindrotheca closterium</name>
    <dbReference type="NCBI Taxonomy" id="2856"/>
    <lineage>
        <taxon>Eukaryota</taxon>
        <taxon>Sar</taxon>
        <taxon>Stramenopiles</taxon>
        <taxon>Ochrophyta</taxon>
        <taxon>Bacillariophyta</taxon>
        <taxon>Bacillariophyceae</taxon>
        <taxon>Bacillariophycidae</taxon>
        <taxon>Bacillariales</taxon>
        <taxon>Bacillariaceae</taxon>
        <taxon>Cylindrotheca</taxon>
    </lineage>
</organism>
<evidence type="ECO:0000256" key="1">
    <source>
        <dbReference type="SAM" id="Phobius"/>
    </source>
</evidence>
<dbReference type="EMBL" id="CAKOGP040000001">
    <property type="protein sequence ID" value="CAJ1902312.1"/>
    <property type="molecule type" value="Genomic_DNA"/>
</dbReference>
<feature type="transmembrane region" description="Helical" evidence="1">
    <location>
        <begin position="114"/>
        <end position="134"/>
    </location>
</feature>
<keyword evidence="1" id="KW-0812">Transmembrane</keyword>
<dbReference type="PANTHER" id="PTHR34543">
    <property type="entry name" value="PROTEIN ABA DEFICIENT 4, CHLOROPLASTIC"/>
    <property type="match status" value="1"/>
</dbReference>
<gene>
    <name evidence="3" type="ORF">CYCCA115_LOCUS349</name>
</gene>
<name>A0AAD2CKL7_9STRA</name>
<comment type="caution">
    <text evidence="3">The sequence shown here is derived from an EMBL/GenBank/DDBJ whole genome shotgun (WGS) entry which is preliminary data.</text>
</comment>
<keyword evidence="1" id="KW-0472">Membrane</keyword>